<dbReference type="AlphaFoldDB" id="A0A1L0E753"/>
<organism evidence="2 4">
    <name type="scientific">Moritella viscosa</name>
    <dbReference type="NCBI Taxonomy" id="80854"/>
    <lineage>
        <taxon>Bacteria</taxon>
        <taxon>Pseudomonadati</taxon>
        <taxon>Pseudomonadota</taxon>
        <taxon>Gammaproteobacteria</taxon>
        <taxon>Alteromonadales</taxon>
        <taxon>Moritellaceae</taxon>
        <taxon>Moritella</taxon>
    </lineage>
</organism>
<sequence length="143" mass="16334">MINTLIAPGKLLFKDSVPELQILLKQPELTSAIKILTNYKTSDKMGEFPFDAAEPFYRDRFDTWIATVKVATSQRTLDQIYNQQDTYKKSLPVNFKPLIKLRRDLANRYLKLIVTGKIKSGSKVIQKAESLLTKADKGQEDLI</sequence>
<dbReference type="EMBL" id="FPLJ01000084">
    <property type="protein sequence ID" value="SGY99433.1"/>
    <property type="molecule type" value="Genomic_DNA"/>
</dbReference>
<accession>A0A1L0E753</accession>
<keyword evidence="2" id="KW-0808">Transferase</keyword>
<dbReference type="Proteomes" id="UP000183794">
    <property type="component" value="Unassembled WGS sequence"/>
</dbReference>
<name>A0A1L0E753_9GAMM</name>
<dbReference type="GO" id="GO:0004674">
    <property type="term" value="F:protein serine/threonine kinase activity"/>
    <property type="evidence" value="ECO:0007669"/>
    <property type="project" value="UniProtKB-KW"/>
</dbReference>
<dbReference type="RefSeq" id="WP_045110327.1">
    <property type="nucleotide sequence ID" value="NZ_CAWQZC010000059.1"/>
</dbReference>
<protein>
    <submittedName>
        <fullName evidence="2">Hypothetical serine/threonine protein kinase</fullName>
    </submittedName>
</protein>
<evidence type="ECO:0000313" key="4">
    <source>
        <dbReference type="Proteomes" id="UP000183794"/>
    </source>
</evidence>
<evidence type="ECO:0000313" key="2">
    <source>
        <dbReference type="EMBL" id="SGZ14221.1"/>
    </source>
</evidence>
<dbReference type="Proteomes" id="UP000182660">
    <property type="component" value="Unassembled WGS sequence"/>
</dbReference>
<evidence type="ECO:0000313" key="3">
    <source>
        <dbReference type="Proteomes" id="UP000182660"/>
    </source>
</evidence>
<keyword evidence="3" id="KW-1185">Reference proteome</keyword>
<dbReference type="OrthoDB" id="9801841at2"/>
<evidence type="ECO:0000313" key="1">
    <source>
        <dbReference type="EMBL" id="SGY99433.1"/>
    </source>
</evidence>
<gene>
    <name evidence="1" type="ORF">MT2528_3845</name>
    <name evidence="2" type="ORF">NVI5450_4024</name>
</gene>
<reference evidence="2 4" key="2">
    <citation type="submission" date="2016-11" db="EMBL/GenBank/DDBJ databases">
        <authorList>
            <person name="Jaros S."/>
            <person name="Januszkiewicz K."/>
            <person name="Wedrychowicz H."/>
        </authorList>
    </citation>
    <scope>NUCLEOTIDE SEQUENCE [LARGE SCALE GENOMIC DNA]</scope>
    <source>
        <strain evidence="2">NVI 5450</strain>
    </source>
</reference>
<keyword evidence="2" id="KW-0723">Serine/threonine-protein kinase</keyword>
<keyword evidence="2" id="KW-0418">Kinase</keyword>
<proteinExistence type="predicted"/>
<dbReference type="GeneID" id="61297649"/>
<dbReference type="EMBL" id="FPLD01000113">
    <property type="protein sequence ID" value="SGZ14221.1"/>
    <property type="molecule type" value="Genomic_DNA"/>
</dbReference>
<reference evidence="1 3" key="1">
    <citation type="submission" date="2016-11" db="EMBL/GenBank/DDBJ databases">
        <authorList>
            <person name="Klemetsen T."/>
        </authorList>
    </citation>
    <scope>NUCLEOTIDE SEQUENCE [LARGE SCALE GENOMIC DNA]</scope>
    <source>
        <strain evidence="1">MT 2528</strain>
    </source>
</reference>